<comment type="cofactor">
    <cofactor evidence="1">
        <name>Mg(2+)</name>
        <dbReference type="ChEBI" id="CHEBI:18420"/>
    </cofactor>
</comment>
<keyword evidence="10" id="KW-1185">Reference proteome</keyword>
<dbReference type="PANTHER" id="PTHR18901">
    <property type="entry name" value="2-DEOXYGLUCOSE-6-PHOSPHATE PHOSPHATASE 2"/>
    <property type="match status" value="1"/>
</dbReference>
<accession>A0A834IPV6</accession>
<evidence type="ECO:0000313" key="9">
    <source>
        <dbReference type="EMBL" id="KAF7284195.1"/>
    </source>
</evidence>
<dbReference type="Gene3D" id="3.40.50.1000">
    <property type="entry name" value="HAD superfamily/HAD-like"/>
    <property type="match status" value="1"/>
</dbReference>
<keyword evidence="4" id="KW-0378">Hydrolase</keyword>
<comment type="caution">
    <text evidence="9">The sequence shown here is derived from an EMBL/GenBank/DDBJ whole genome shotgun (WGS) entry which is preliminary data.</text>
</comment>
<proteinExistence type="inferred from homology"/>
<dbReference type="OrthoDB" id="40579at2759"/>
<comment type="similarity">
    <text evidence="2">Belongs to the HAD-like hydrolase superfamily. CbbY/CbbZ/Gph/YieH family.</text>
</comment>
<evidence type="ECO:0000256" key="8">
    <source>
        <dbReference type="ARBA" id="ARBA00083904"/>
    </source>
</evidence>
<gene>
    <name evidence="9" type="ORF">GWI33_022446</name>
</gene>
<dbReference type="SFLD" id="SFLDS00003">
    <property type="entry name" value="Haloacid_Dehalogenase"/>
    <property type="match status" value="1"/>
</dbReference>
<evidence type="ECO:0000256" key="1">
    <source>
        <dbReference type="ARBA" id="ARBA00001946"/>
    </source>
</evidence>
<dbReference type="EC" id="3.1.3.96" evidence="7"/>
<reference evidence="9" key="1">
    <citation type="submission" date="2020-08" db="EMBL/GenBank/DDBJ databases">
        <title>Genome sequencing and assembly of the red palm weevil Rhynchophorus ferrugineus.</title>
        <authorList>
            <person name="Dias G.B."/>
            <person name="Bergman C.M."/>
            <person name="Manee M."/>
        </authorList>
    </citation>
    <scope>NUCLEOTIDE SEQUENCE</scope>
    <source>
        <strain evidence="9">AA-2017</strain>
        <tissue evidence="9">Whole larva</tissue>
    </source>
</reference>
<evidence type="ECO:0000256" key="2">
    <source>
        <dbReference type="ARBA" id="ARBA00006171"/>
    </source>
</evidence>
<evidence type="ECO:0000256" key="4">
    <source>
        <dbReference type="ARBA" id="ARBA00022801"/>
    </source>
</evidence>
<comment type="catalytic activity">
    <reaction evidence="6">
        <text>psi-UMP + H2O = pseudouridine + phosphate</text>
        <dbReference type="Rhea" id="RHEA:10944"/>
        <dbReference type="ChEBI" id="CHEBI:15377"/>
        <dbReference type="ChEBI" id="CHEBI:17802"/>
        <dbReference type="ChEBI" id="CHEBI:43474"/>
        <dbReference type="ChEBI" id="CHEBI:58380"/>
        <dbReference type="EC" id="3.1.3.96"/>
    </reaction>
</comment>
<dbReference type="Proteomes" id="UP000625711">
    <property type="component" value="Unassembled WGS sequence"/>
</dbReference>
<dbReference type="InterPro" id="IPR023214">
    <property type="entry name" value="HAD_sf"/>
</dbReference>
<dbReference type="InterPro" id="IPR006439">
    <property type="entry name" value="HAD-SF_hydro_IA"/>
</dbReference>
<dbReference type="FunFam" id="3.40.50.1000:FF:000055">
    <property type="entry name" value="Haloacid dehalogenase-like hydrolase family protein"/>
    <property type="match status" value="1"/>
</dbReference>
<dbReference type="FunFam" id="1.10.150.240:FF:000001">
    <property type="entry name" value="Haloacid dehalogenase-like hydrolase domain"/>
    <property type="match status" value="1"/>
</dbReference>
<evidence type="ECO:0000256" key="3">
    <source>
        <dbReference type="ARBA" id="ARBA00022723"/>
    </source>
</evidence>
<organism evidence="9 10">
    <name type="scientific">Rhynchophorus ferrugineus</name>
    <name type="common">Red palm weevil</name>
    <name type="synonym">Curculio ferrugineus</name>
    <dbReference type="NCBI Taxonomy" id="354439"/>
    <lineage>
        <taxon>Eukaryota</taxon>
        <taxon>Metazoa</taxon>
        <taxon>Ecdysozoa</taxon>
        <taxon>Arthropoda</taxon>
        <taxon>Hexapoda</taxon>
        <taxon>Insecta</taxon>
        <taxon>Pterygota</taxon>
        <taxon>Neoptera</taxon>
        <taxon>Endopterygota</taxon>
        <taxon>Coleoptera</taxon>
        <taxon>Polyphaga</taxon>
        <taxon>Cucujiformia</taxon>
        <taxon>Curculionidae</taxon>
        <taxon>Dryophthorinae</taxon>
        <taxon>Rhynchophorus</taxon>
    </lineage>
</organism>
<evidence type="ECO:0000313" key="10">
    <source>
        <dbReference type="Proteomes" id="UP000625711"/>
    </source>
</evidence>
<dbReference type="Pfam" id="PF00702">
    <property type="entry name" value="Hydrolase"/>
    <property type="match status" value="1"/>
</dbReference>
<dbReference type="PANTHER" id="PTHR18901:SF38">
    <property type="entry name" value="PSEUDOURIDINE-5'-PHOSPHATASE"/>
    <property type="match status" value="1"/>
</dbReference>
<dbReference type="NCBIfam" id="TIGR01509">
    <property type="entry name" value="HAD-SF-IA-v3"/>
    <property type="match status" value="1"/>
</dbReference>
<evidence type="ECO:0000256" key="6">
    <source>
        <dbReference type="ARBA" id="ARBA00052504"/>
    </source>
</evidence>
<dbReference type="EMBL" id="JAACXV010000081">
    <property type="protein sequence ID" value="KAF7284195.1"/>
    <property type="molecule type" value="Genomic_DNA"/>
</dbReference>
<dbReference type="InterPro" id="IPR023198">
    <property type="entry name" value="PGP-like_dom2"/>
</dbReference>
<evidence type="ECO:0000256" key="7">
    <source>
        <dbReference type="ARBA" id="ARBA00066578"/>
    </source>
</evidence>
<dbReference type="GO" id="GO:1990738">
    <property type="term" value="F:pseudouridine 5'-phosphatase activity"/>
    <property type="evidence" value="ECO:0007669"/>
    <property type="project" value="UniProtKB-EC"/>
</dbReference>
<keyword evidence="5" id="KW-0460">Magnesium</keyword>
<name>A0A834IPV6_RHYFE</name>
<keyword evidence="3" id="KW-0479">Metal-binding</keyword>
<dbReference type="Gene3D" id="1.10.150.240">
    <property type="entry name" value="Putative phosphatase, domain 2"/>
    <property type="match status" value="2"/>
</dbReference>
<dbReference type="InterPro" id="IPR036412">
    <property type="entry name" value="HAD-like_sf"/>
</dbReference>
<dbReference type="SUPFAM" id="SSF56784">
    <property type="entry name" value="HAD-like"/>
    <property type="match status" value="1"/>
</dbReference>
<dbReference type="SFLD" id="SFLDG01129">
    <property type="entry name" value="C1.5:_HAD__Beta-PGM__Phosphata"/>
    <property type="match status" value="1"/>
</dbReference>
<dbReference type="AlphaFoldDB" id="A0A834IPV6"/>
<sequence length="281" mass="31448">MSKFKKISHVIFDMDGVLLDTEPLYTKAIQNIVGRYGKVFTWDLKVKVMGTHRADASKTVVKELDLPITWQEFDQMLQEQYDIVLADPEIFPDDIVAKVIGTVEKESARIAVTEMQLPIPTNEFQHEFRTLSHGFFAKHQIPLMPGARQLVHHLHENKVPISVATSSSLKSFELKTAKHKDFFKLFDHVVCGGSDPEVKKGKPSPDIFLISASRFPDKPKPAECLVVEDAPSGVQAAISAGMQVVMIPDENVPQERRRLATVVVSSIDLIPLEKFGLPPLK</sequence>
<dbReference type="GO" id="GO:0046872">
    <property type="term" value="F:metal ion binding"/>
    <property type="evidence" value="ECO:0007669"/>
    <property type="project" value="UniProtKB-KW"/>
</dbReference>
<protein>
    <recommendedName>
        <fullName evidence="7">pseudouridine 5'-phosphatase</fullName>
        <ecNumber evidence="7">3.1.3.96</ecNumber>
    </recommendedName>
    <alternativeName>
        <fullName evidence="8">Pseudouridine-5'-monophosphatase</fullName>
    </alternativeName>
</protein>
<evidence type="ECO:0000256" key="5">
    <source>
        <dbReference type="ARBA" id="ARBA00022842"/>
    </source>
</evidence>